<evidence type="ECO:0000313" key="4">
    <source>
        <dbReference type="Proteomes" id="UP000199301"/>
    </source>
</evidence>
<feature type="transmembrane region" description="Helical" evidence="2">
    <location>
        <begin position="89"/>
        <end position="107"/>
    </location>
</feature>
<dbReference type="Proteomes" id="UP000199301">
    <property type="component" value="Unassembled WGS sequence"/>
</dbReference>
<feature type="compositionally biased region" description="Acidic residues" evidence="1">
    <location>
        <begin position="208"/>
        <end position="221"/>
    </location>
</feature>
<evidence type="ECO:0000256" key="2">
    <source>
        <dbReference type="SAM" id="Phobius"/>
    </source>
</evidence>
<evidence type="ECO:0000256" key="1">
    <source>
        <dbReference type="SAM" id="MobiDB-lite"/>
    </source>
</evidence>
<dbReference type="RefSeq" id="WP_092525594.1">
    <property type="nucleotide sequence ID" value="NZ_FNKO01000002.1"/>
</dbReference>
<keyword evidence="2" id="KW-0472">Membrane</keyword>
<feature type="region of interest" description="Disordered" evidence="1">
    <location>
        <begin position="186"/>
        <end position="260"/>
    </location>
</feature>
<organism evidence="3 4">
    <name type="scientific">Actinopolyspora saharensis</name>
    <dbReference type="NCBI Taxonomy" id="995062"/>
    <lineage>
        <taxon>Bacteria</taxon>
        <taxon>Bacillati</taxon>
        <taxon>Actinomycetota</taxon>
        <taxon>Actinomycetes</taxon>
        <taxon>Actinopolysporales</taxon>
        <taxon>Actinopolysporaceae</taxon>
        <taxon>Actinopolyspora</taxon>
    </lineage>
</organism>
<dbReference type="STRING" id="995062.SAMN04489718_3459"/>
<dbReference type="EMBL" id="FNKO01000002">
    <property type="protein sequence ID" value="SDR08920.1"/>
    <property type="molecule type" value="Genomic_DNA"/>
</dbReference>
<keyword evidence="2" id="KW-1133">Transmembrane helix</keyword>
<evidence type="ECO:0000313" key="3">
    <source>
        <dbReference type="EMBL" id="SDR08920.1"/>
    </source>
</evidence>
<dbReference type="AlphaFoldDB" id="A0A1H1G6V5"/>
<evidence type="ECO:0008006" key="5">
    <source>
        <dbReference type="Google" id="ProtNLM"/>
    </source>
</evidence>
<proteinExistence type="predicted"/>
<gene>
    <name evidence="3" type="ORF">SAMN04489718_3459</name>
</gene>
<name>A0A1H1G6V5_9ACTN</name>
<dbReference type="Pfam" id="PF10935">
    <property type="entry name" value="DUF2637"/>
    <property type="match status" value="1"/>
</dbReference>
<dbReference type="InterPro" id="IPR021235">
    <property type="entry name" value="DUF2637"/>
</dbReference>
<feature type="compositionally biased region" description="Low complexity" evidence="1">
    <location>
        <begin position="186"/>
        <end position="201"/>
    </location>
</feature>
<sequence>MSAQTESDGPSTSGAHRWLAPVSLVIVALAAVMGWAASFVGLHDYGHTDMVGFTVLTAWLLPSTFDGAAFACSLMTYRASIHGRSALRGRILMWAFTGVSAWINWIHQPTVETRLVAAGLPVAAVAVFDVVLSELRADYETRHGRTNFRLRPGLLLLRWLVDRAGTSAAFRDRITSIPVHQLAGLAQTPTQPEPPEGTAAPSPVPDSDTPEPSETVPEESAESASGESVGDVQEPVPPESTSEPGPARLAPVRPSSVRLPESVLNTLTTAREEAYSSGRSLSATDIQRLTKLPERTSAQLAEELAVPDTNGHAMS</sequence>
<feature type="transmembrane region" description="Helical" evidence="2">
    <location>
        <begin position="113"/>
        <end position="132"/>
    </location>
</feature>
<reference evidence="4" key="1">
    <citation type="submission" date="2016-10" db="EMBL/GenBank/DDBJ databases">
        <authorList>
            <person name="Varghese N."/>
            <person name="Submissions S."/>
        </authorList>
    </citation>
    <scope>NUCLEOTIDE SEQUENCE [LARGE SCALE GENOMIC DNA]</scope>
    <source>
        <strain evidence="4">DSM 45459</strain>
    </source>
</reference>
<keyword evidence="4" id="KW-1185">Reference proteome</keyword>
<dbReference type="OrthoDB" id="3673383at2"/>
<keyword evidence="2" id="KW-0812">Transmembrane</keyword>
<protein>
    <recommendedName>
        <fullName evidence="5">DUF2637 domain-containing protein</fullName>
    </recommendedName>
</protein>
<feature type="transmembrane region" description="Helical" evidence="2">
    <location>
        <begin position="18"/>
        <end position="38"/>
    </location>
</feature>
<feature type="transmembrane region" description="Helical" evidence="2">
    <location>
        <begin position="50"/>
        <end position="77"/>
    </location>
</feature>
<accession>A0A1H1G6V5</accession>